<keyword evidence="2" id="KW-0813">Transport</keyword>
<dbReference type="Proteomes" id="UP000253606">
    <property type="component" value="Chromosome"/>
</dbReference>
<evidence type="ECO:0000256" key="1">
    <source>
        <dbReference type="ARBA" id="ARBA00004571"/>
    </source>
</evidence>
<dbReference type="Gene3D" id="2.170.130.10">
    <property type="entry name" value="TonB-dependent receptor, plug domain"/>
    <property type="match status" value="1"/>
</dbReference>
<evidence type="ECO:0000259" key="8">
    <source>
        <dbReference type="Pfam" id="PF07715"/>
    </source>
</evidence>
<keyword evidence="6" id="KW-0472">Membrane</keyword>
<keyword evidence="4" id="KW-0812">Transmembrane</keyword>
<dbReference type="InterPro" id="IPR039426">
    <property type="entry name" value="TonB-dep_rcpt-like"/>
</dbReference>
<organism evidence="9 10">
    <name type="scientific">Acidisarcina polymorpha</name>
    <dbReference type="NCBI Taxonomy" id="2211140"/>
    <lineage>
        <taxon>Bacteria</taxon>
        <taxon>Pseudomonadati</taxon>
        <taxon>Acidobacteriota</taxon>
        <taxon>Terriglobia</taxon>
        <taxon>Terriglobales</taxon>
        <taxon>Acidobacteriaceae</taxon>
        <taxon>Acidisarcina</taxon>
    </lineage>
</organism>
<keyword evidence="5" id="KW-0732">Signal</keyword>
<dbReference type="Gene3D" id="2.60.40.1120">
    <property type="entry name" value="Carboxypeptidase-like, regulatory domain"/>
    <property type="match status" value="1"/>
</dbReference>
<dbReference type="AlphaFoldDB" id="A0A2Z5G623"/>
<evidence type="ECO:0000313" key="9">
    <source>
        <dbReference type="EMBL" id="AXC14227.1"/>
    </source>
</evidence>
<dbReference type="KEGG" id="abas:ACPOL_4965"/>
<accession>A0A2Z5G623</accession>
<evidence type="ECO:0000256" key="6">
    <source>
        <dbReference type="ARBA" id="ARBA00023136"/>
    </source>
</evidence>
<dbReference type="GO" id="GO:0044718">
    <property type="term" value="P:siderophore transmembrane transport"/>
    <property type="evidence" value="ECO:0007669"/>
    <property type="project" value="TreeGrafter"/>
</dbReference>
<dbReference type="InterPro" id="IPR012910">
    <property type="entry name" value="Plug_dom"/>
</dbReference>
<sequence length="705" mass="77783">MDSDVNGEFVFTAVPIGNYTVTVLSKGFQQASQDVGVQSDTSPVLHFQLTIEGATENVVVPETAAGPTTDSATPTTMLSRTDIQRTPGAERTNGMEMITDYVPASYITHDMLHMMGGHQVNWLIDGVPIPNTNIATNLGPQILPGDIDTLEVYSGSYDADYGDRAYGVFNVVPRTGFERDKECDLVFTAGNFYQTDDQISCGGHTPRFAYYGSLNGNRSNYGLQTPIPRVVNDGVNGFGGFASFIFNPDAKDQYRVVTSLRRDYYQIPIDPDPNSLENQVYPSSGLHDAEVEPDGYVTFSWVRTFSPNTLFTVSPFYHYNGADYNGGPNDAPVISTVHQHANYAGAQIALNQNFWKNDLQVGVYGFGQHQYNYFNNVFTDGTPNVPSSSIGVNGGVVSEFINDKFKVTPWFTLIAGFRATQFTSTISETATDPRFGAALRIPRLNWVLSGFYGYYYQAPPVSTATGALLDLANSQNSTFSPLRGERDIQWQYGVTIPYRNWTLSANNYETRAENWLDHNNIGESNIFWPITWSSALVQGWSLTLRSPNVLNHGQFHLAYANQIAQATSPITGGLICPVPVTSACPLDIPPGLAPADHDQRNTLNLGFNGTLPWKVFASTNVYYGSGFTNGLEGTPQAQYPGAYLPGHTTFDLAVGKTFADKYTISVNSLNVANRRVQLDNSLTFGGFHWNDPRQIYGEFRYRFKY</sequence>
<comment type="subcellular location">
    <subcellularLocation>
        <location evidence="1">Cell outer membrane</location>
        <topology evidence="1">Multi-pass membrane protein</topology>
    </subcellularLocation>
</comment>
<evidence type="ECO:0000256" key="2">
    <source>
        <dbReference type="ARBA" id="ARBA00022448"/>
    </source>
</evidence>
<dbReference type="EMBL" id="CP030840">
    <property type="protein sequence ID" value="AXC14227.1"/>
    <property type="molecule type" value="Genomic_DNA"/>
</dbReference>
<dbReference type="InterPro" id="IPR037066">
    <property type="entry name" value="Plug_dom_sf"/>
</dbReference>
<evidence type="ECO:0000256" key="3">
    <source>
        <dbReference type="ARBA" id="ARBA00022452"/>
    </source>
</evidence>
<evidence type="ECO:0000256" key="4">
    <source>
        <dbReference type="ARBA" id="ARBA00022692"/>
    </source>
</evidence>
<dbReference type="Gene3D" id="2.40.170.20">
    <property type="entry name" value="TonB-dependent receptor, beta-barrel domain"/>
    <property type="match status" value="1"/>
</dbReference>
<keyword evidence="3" id="KW-1134">Transmembrane beta strand</keyword>
<evidence type="ECO:0000256" key="7">
    <source>
        <dbReference type="ARBA" id="ARBA00023237"/>
    </source>
</evidence>
<dbReference type="SUPFAM" id="SSF49464">
    <property type="entry name" value="Carboxypeptidase regulatory domain-like"/>
    <property type="match status" value="1"/>
</dbReference>
<proteinExistence type="predicted"/>
<name>A0A2Z5G623_9BACT</name>
<keyword evidence="10" id="KW-1185">Reference proteome</keyword>
<feature type="domain" description="TonB-dependent receptor plug" evidence="8">
    <location>
        <begin position="115"/>
        <end position="167"/>
    </location>
</feature>
<dbReference type="InterPro" id="IPR036942">
    <property type="entry name" value="Beta-barrel_TonB_sf"/>
</dbReference>
<dbReference type="GO" id="GO:0009279">
    <property type="term" value="C:cell outer membrane"/>
    <property type="evidence" value="ECO:0007669"/>
    <property type="project" value="UniProtKB-SubCell"/>
</dbReference>
<dbReference type="InterPro" id="IPR008969">
    <property type="entry name" value="CarboxyPept-like_regulatory"/>
</dbReference>
<dbReference type="GO" id="GO:0015344">
    <property type="term" value="F:siderophore uptake transmembrane transporter activity"/>
    <property type="evidence" value="ECO:0007669"/>
    <property type="project" value="TreeGrafter"/>
</dbReference>
<evidence type="ECO:0000313" key="10">
    <source>
        <dbReference type="Proteomes" id="UP000253606"/>
    </source>
</evidence>
<reference evidence="9 10" key="1">
    <citation type="journal article" date="2018" name="Front. Microbiol.">
        <title>Hydrolytic Capabilities as a Key to Environmental Success: Chitinolytic and Cellulolytic Acidobacteria From Acidic Sub-arctic Soils and Boreal Peatlands.</title>
        <authorList>
            <person name="Belova S.E."/>
            <person name="Ravin N.V."/>
            <person name="Pankratov T.A."/>
            <person name="Rakitin A.L."/>
            <person name="Ivanova A.A."/>
            <person name="Beletsky A.V."/>
            <person name="Mardanov A.V."/>
            <person name="Sinninghe Damste J.S."/>
            <person name="Dedysh S.N."/>
        </authorList>
    </citation>
    <scope>NUCLEOTIDE SEQUENCE [LARGE SCALE GENOMIC DNA]</scope>
    <source>
        <strain evidence="9 10">SBC82</strain>
    </source>
</reference>
<dbReference type="Pfam" id="PF07715">
    <property type="entry name" value="Plug"/>
    <property type="match status" value="1"/>
</dbReference>
<keyword evidence="7" id="KW-0998">Cell outer membrane</keyword>
<dbReference type="PANTHER" id="PTHR30069">
    <property type="entry name" value="TONB-DEPENDENT OUTER MEMBRANE RECEPTOR"/>
    <property type="match status" value="1"/>
</dbReference>
<gene>
    <name evidence="9" type="ORF">ACPOL_4965</name>
</gene>
<dbReference type="SUPFAM" id="SSF56935">
    <property type="entry name" value="Porins"/>
    <property type="match status" value="1"/>
</dbReference>
<evidence type="ECO:0000256" key="5">
    <source>
        <dbReference type="ARBA" id="ARBA00022729"/>
    </source>
</evidence>
<dbReference type="PANTHER" id="PTHR30069:SF29">
    <property type="entry name" value="HEMOGLOBIN AND HEMOGLOBIN-HAPTOGLOBIN-BINDING PROTEIN 1-RELATED"/>
    <property type="match status" value="1"/>
</dbReference>
<protein>
    <submittedName>
        <fullName evidence="9">Oar protein</fullName>
    </submittedName>
</protein>